<proteinExistence type="predicted"/>
<sequence>MIQFLITYPKEKIEPALRARLNQVTTPIYCPLRQLRAIALTEYDRWLIRQADSFLITSQFALTVYLKNLRRLNATAGLLVLSQKMATRLKAAGMTNVTVSLAENQRSLVSILQASTNRIVALSGNLKAGSRSLPKSVQRVKVYENTWNEAAQESARQLLVAKQINRILVTSPSSYRRLKKIEFQLPTNFVAPTYYTLGAQTAQLIRRDHRPVKEPDQATNVLAQMILKMCWDEAGIVRS</sequence>
<comment type="caution">
    <text evidence="2">The sequence shown here is derived from an EMBL/GenBank/DDBJ whole genome shotgun (WGS) entry which is preliminary data.</text>
</comment>
<feature type="domain" description="Tetrapyrrole biosynthesis uroporphyrinogen III synthase" evidence="1">
    <location>
        <begin position="26"/>
        <end position="218"/>
    </location>
</feature>
<organism evidence="2 3">
    <name type="scientific">Lentilactobacillus raoultii</name>
    <dbReference type="NCBI Taxonomy" id="1987503"/>
    <lineage>
        <taxon>Bacteria</taxon>
        <taxon>Bacillati</taxon>
        <taxon>Bacillota</taxon>
        <taxon>Bacilli</taxon>
        <taxon>Lactobacillales</taxon>
        <taxon>Lactobacillaceae</taxon>
        <taxon>Lentilactobacillus</taxon>
    </lineage>
</organism>
<name>A0ABW3PIB7_9LACO</name>
<dbReference type="Pfam" id="PF02602">
    <property type="entry name" value="HEM4"/>
    <property type="match status" value="1"/>
</dbReference>
<keyword evidence="3" id="KW-1185">Reference proteome</keyword>
<evidence type="ECO:0000313" key="2">
    <source>
        <dbReference type="EMBL" id="MFD1125069.1"/>
    </source>
</evidence>
<protein>
    <submittedName>
        <fullName evidence="2">Uroporphyrinogen-III synthase</fullName>
    </submittedName>
</protein>
<dbReference type="SUPFAM" id="SSF69618">
    <property type="entry name" value="HemD-like"/>
    <property type="match status" value="1"/>
</dbReference>
<gene>
    <name evidence="2" type="ORF">ACFQ22_06850</name>
</gene>
<dbReference type="RefSeq" id="WP_121977999.1">
    <property type="nucleotide sequence ID" value="NZ_JBHTLH010000019.1"/>
</dbReference>
<reference evidence="3" key="1">
    <citation type="journal article" date="2019" name="Int. J. Syst. Evol. Microbiol.">
        <title>The Global Catalogue of Microorganisms (GCM) 10K type strain sequencing project: providing services to taxonomists for standard genome sequencing and annotation.</title>
        <authorList>
            <consortium name="The Broad Institute Genomics Platform"/>
            <consortium name="The Broad Institute Genome Sequencing Center for Infectious Disease"/>
            <person name="Wu L."/>
            <person name="Ma J."/>
        </authorList>
    </citation>
    <scope>NUCLEOTIDE SEQUENCE [LARGE SCALE GENOMIC DNA]</scope>
    <source>
        <strain evidence="3">CCUG 71848</strain>
    </source>
</reference>
<dbReference type="Proteomes" id="UP001597156">
    <property type="component" value="Unassembled WGS sequence"/>
</dbReference>
<dbReference type="InterPro" id="IPR036108">
    <property type="entry name" value="4pyrrol_syn_uPrphyn_synt_sf"/>
</dbReference>
<dbReference type="Gene3D" id="3.40.50.10090">
    <property type="match status" value="1"/>
</dbReference>
<evidence type="ECO:0000313" key="3">
    <source>
        <dbReference type="Proteomes" id="UP001597156"/>
    </source>
</evidence>
<dbReference type="InterPro" id="IPR003754">
    <property type="entry name" value="4pyrrol_synth_uPrphyn_synth"/>
</dbReference>
<accession>A0ABW3PIB7</accession>
<evidence type="ECO:0000259" key="1">
    <source>
        <dbReference type="Pfam" id="PF02602"/>
    </source>
</evidence>
<dbReference type="EMBL" id="JBHTLH010000019">
    <property type="protein sequence ID" value="MFD1125069.1"/>
    <property type="molecule type" value="Genomic_DNA"/>
</dbReference>